<dbReference type="PANTHER" id="PTHR34448">
    <property type="entry name" value="AMINOPEPTIDASE"/>
    <property type="match status" value="1"/>
</dbReference>
<dbReference type="InterPro" id="IPR035097">
    <property type="entry name" value="M29_N-terminal"/>
</dbReference>
<proteinExistence type="inferred from homology"/>
<keyword evidence="8" id="KW-0378">Hydrolase</keyword>
<keyword evidence="6" id="KW-0645">Protease</keyword>
<evidence type="ECO:0000256" key="9">
    <source>
        <dbReference type="ARBA" id="ARBA00023049"/>
    </source>
</evidence>
<dbReference type="Pfam" id="PF02073">
    <property type="entry name" value="Peptidase_M29"/>
    <property type="match status" value="1"/>
</dbReference>
<dbReference type="GO" id="GO:0006508">
    <property type="term" value="P:proteolysis"/>
    <property type="evidence" value="ECO:0007669"/>
    <property type="project" value="UniProtKB-KW"/>
</dbReference>
<evidence type="ECO:0000256" key="8">
    <source>
        <dbReference type="ARBA" id="ARBA00022801"/>
    </source>
</evidence>
<accession>A0A2V3W2T1</accession>
<dbReference type="SUPFAM" id="SSF144052">
    <property type="entry name" value="Thermophilic metalloprotease-like"/>
    <property type="match status" value="1"/>
</dbReference>
<reference evidence="10 11" key="1">
    <citation type="submission" date="2018-05" db="EMBL/GenBank/DDBJ databases">
        <title>Genomic Encyclopedia of Type Strains, Phase IV (KMG-IV): sequencing the most valuable type-strain genomes for metagenomic binning, comparative biology and taxonomic classification.</title>
        <authorList>
            <person name="Goeker M."/>
        </authorList>
    </citation>
    <scope>NUCLEOTIDE SEQUENCE [LARGE SCALE GENOMIC DNA]</scope>
    <source>
        <strain evidence="10 11">DSM 28556</strain>
    </source>
</reference>
<dbReference type="GO" id="GO:0004177">
    <property type="term" value="F:aminopeptidase activity"/>
    <property type="evidence" value="ECO:0007669"/>
    <property type="project" value="UniProtKB-KW"/>
</dbReference>
<gene>
    <name evidence="10" type="ORF">DFR56_10579</name>
</gene>
<dbReference type="GO" id="GO:0046872">
    <property type="term" value="F:metal ion binding"/>
    <property type="evidence" value="ECO:0007669"/>
    <property type="project" value="UniProtKB-KW"/>
</dbReference>
<dbReference type="PANTHER" id="PTHR34448:SF3">
    <property type="entry name" value="AMINOPEPTIDASE AMPS"/>
    <property type="match status" value="1"/>
</dbReference>
<comment type="similarity">
    <text evidence="4">Belongs to the peptidase M29 family.</text>
</comment>
<dbReference type="RefSeq" id="WP_110395033.1">
    <property type="nucleotide sequence ID" value="NZ_JADIJL010000003.1"/>
</dbReference>
<evidence type="ECO:0000256" key="1">
    <source>
        <dbReference type="ARBA" id="ARBA00001941"/>
    </source>
</evidence>
<dbReference type="PRINTS" id="PR00919">
    <property type="entry name" value="THERMOPTASE"/>
</dbReference>
<dbReference type="Proteomes" id="UP000247978">
    <property type="component" value="Unassembled WGS sequence"/>
</dbReference>
<dbReference type="AlphaFoldDB" id="A0A2V3W2T1"/>
<dbReference type="EMBL" id="QJJQ01000005">
    <property type="protein sequence ID" value="PXW87438.1"/>
    <property type="molecule type" value="Genomic_DNA"/>
</dbReference>
<organism evidence="10 11">
    <name type="scientific">Pseudogracilibacillus auburnensis</name>
    <dbReference type="NCBI Taxonomy" id="1494959"/>
    <lineage>
        <taxon>Bacteria</taxon>
        <taxon>Bacillati</taxon>
        <taxon>Bacillota</taxon>
        <taxon>Bacilli</taxon>
        <taxon>Bacillales</taxon>
        <taxon>Bacillaceae</taxon>
        <taxon>Pseudogracilibacillus</taxon>
    </lineage>
</organism>
<evidence type="ECO:0000313" key="11">
    <source>
        <dbReference type="Proteomes" id="UP000247978"/>
    </source>
</evidence>
<comment type="cofactor">
    <cofactor evidence="2">
        <name>Mg(2+)</name>
        <dbReference type="ChEBI" id="CHEBI:18420"/>
    </cofactor>
</comment>
<dbReference type="GO" id="GO:0008237">
    <property type="term" value="F:metallopeptidase activity"/>
    <property type="evidence" value="ECO:0007669"/>
    <property type="project" value="UniProtKB-KW"/>
</dbReference>
<evidence type="ECO:0000256" key="3">
    <source>
        <dbReference type="ARBA" id="ARBA00001947"/>
    </source>
</evidence>
<sequence length="411" mass="45869">MVKQSVLETYADLVLQKGVNIQKNQPVFINAPIEGASFARIMAKKAYELGAKDVHISWADDEITRLTYTYASEEVINHFPEWKIKLQESYAEDSAAFISIHATDPDLLKEVDASRVAAASKAAGVALKKFREYIMNDKVTWTVISIPTESWAKKIFPDRSTTEAVELLWDEIIKMVRVDQEDPITAWDKHNDILEKANDYLNEKQYEKLVLKAPGTNLEVGLPKDHIWQGGTAESEQGIIFNPNMPTEEVFTAPHKYNVNGTVASTKPLNYGGNLIDEFHLTFEDGKVVQYGAKQGEEVLKHLLESDEGAKRIGEIALVPDESPVSQSGFIFYNTLFDENASCHIALGKAYPTNVKGGSAMDQEELDKNGINDSMVHVDFMIGSAEMDIDGVKEDGTTEPIFRKGTWAIDF</sequence>
<comment type="caution">
    <text evidence="10">The sequence shown here is derived from an EMBL/GenBank/DDBJ whole genome shotgun (WGS) entry which is preliminary data.</text>
</comment>
<dbReference type="InterPro" id="IPR052170">
    <property type="entry name" value="M29_Exopeptidase"/>
</dbReference>
<name>A0A2V3W2T1_9BACI</name>
<keyword evidence="5 10" id="KW-0031">Aminopeptidase</keyword>
<dbReference type="InterPro" id="IPR000787">
    <property type="entry name" value="Peptidase_M29"/>
</dbReference>
<evidence type="ECO:0000256" key="4">
    <source>
        <dbReference type="ARBA" id="ARBA00008236"/>
    </source>
</evidence>
<evidence type="ECO:0000256" key="7">
    <source>
        <dbReference type="ARBA" id="ARBA00022723"/>
    </source>
</evidence>
<evidence type="ECO:0000313" key="10">
    <source>
        <dbReference type="EMBL" id="PXW87438.1"/>
    </source>
</evidence>
<keyword evidence="7" id="KW-0479">Metal-binding</keyword>
<dbReference type="OrthoDB" id="9803993at2"/>
<protein>
    <submittedName>
        <fullName evidence="10">Aminopeptidase II</fullName>
    </submittedName>
</protein>
<keyword evidence="9" id="KW-0482">Metalloprotease</keyword>
<comment type="cofactor">
    <cofactor evidence="1">
        <name>Co(2+)</name>
        <dbReference type="ChEBI" id="CHEBI:48828"/>
    </cofactor>
</comment>
<dbReference type="Gene3D" id="3.40.1830.10">
    <property type="entry name" value="Thermophilic metalloprotease (M29)"/>
    <property type="match status" value="1"/>
</dbReference>
<keyword evidence="11" id="KW-1185">Reference proteome</keyword>
<evidence type="ECO:0000256" key="5">
    <source>
        <dbReference type="ARBA" id="ARBA00022438"/>
    </source>
</evidence>
<evidence type="ECO:0000256" key="6">
    <source>
        <dbReference type="ARBA" id="ARBA00022670"/>
    </source>
</evidence>
<comment type="cofactor">
    <cofactor evidence="3">
        <name>Zn(2+)</name>
        <dbReference type="ChEBI" id="CHEBI:29105"/>
    </cofactor>
</comment>
<evidence type="ECO:0000256" key="2">
    <source>
        <dbReference type="ARBA" id="ARBA00001946"/>
    </source>
</evidence>